<protein>
    <recommendedName>
        <fullName evidence="2">MIOS-like alpha-solenoid domain-containing protein</fullName>
    </recommendedName>
</protein>
<dbReference type="InterPro" id="IPR015943">
    <property type="entry name" value="WD40/YVTN_repeat-like_dom_sf"/>
</dbReference>
<accession>A0A507DT40</accession>
<dbReference type="PANTHER" id="PTHR16453:SF9">
    <property type="entry name" value="GATOR COMPLEX PROTEIN MIOS"/>
    <property type="match status" value="1"/>
</dbReference>
<dbReference type="Gene3D" id="2.130.10.10">
    <property type="entry name" value="YVTN repeat-like/Quinoprotein amine dehydrogenase"/>
    <property type="match status" value="1"/>
</dbReference>
<dbReference type="InterPro" id="IPR036322">
    <property type="entry name" value="WD40_repeat_dom_sf"/>
</dbReference>
<feature type="region of interest" description="Disordered" evidence="1">
    <location>
        <begin position="385"/>
        <end position="441"/>
    </location>
</feature>
<dbReference type="GO" id="GO:0005737">
    <property type="term" value="C:cytoplasm"/>
    <property type="evidence" value="ECO:0007669"/>
    <property type="project" value="TreeGrafter"/>
</dbReference>
<organism evidence="3 4">
    <name type="scientific">Powellomyces hirtus</name>
    <dbReference type="NCBI Taxonomy" id="109895"/>
    <lineage>
        <taxon>Eukaryota</taxon>
        <taxon>Fungi</taxon>
        <taxon>Fungi incertae sedis</taxon>
        <taxon>Chytridiomycota</taxon>
        <taxon>Chytridiomycota incertae sedis</taxon>
        <taxon>Chytridiomycetes</taxon>
        <taxon>Spizellomycetales</taxon>
        <taxon>Powellomycetaceae</taxon>
        <taxon>Powellomyces</taxon>
    </lineage>
</organism>
<dbReference type="AlphaFoldDB" id="A0A507DT40"/>
<evidence type="ECO:0000313" key="3">
    <source>
        <dbReference type="EMBL" id="TPX54696.1"/>
    </source>
</evidence>
<sequence length="1011" mass="109437">MNGSGLQKSKRIVWSPHDGKRLFLVGGNDIRLYEWSPQRDDEGELNGEDPVRLVAVNNDVTHMKCFDWSPSAELSDLVAVGYTTGRTVLTRIKDFHFVNRSTSSSMTASLSRQASSSSLYQSGSSTANPKLLAAGMDKVRSESGLLVWDTEASMRASLGGSNLRSPSTESLFGGGAEVSHTGMVNTSEGIKNTLSFTTVLDPEAAIDLRKNIATAPSDFNTKGTTAGQRFSSNVIQNRPIAQFGASEGASSGAWFYHSSPQLVAGMGLKWIRGLDIRASSSTATLVIPTKAVLGIVADPFHAHRFASFAEDNIVRIWDARNVTEPALAFNAEFRNTIGHISWSPVRSGCLAAIGRDSPVLKVWDIQESSRTDHVSSTLPKTFIGKSNITATGQPSHQLSAGQDGVSVPMMDAGVDPGTGKSSLGKDASSGPTTMAGTSGVNSAFGYAEQTPLAPQPQQPEDGNTVPILWKTRHVQPTSLSLQSFAWLPFAVSDDFSHHVVTTSYTKEHKFTITRLPVTYKATYSPEGDLAITGGRSITVISPQLCVETLHNPNANIYITSPTMEMVPPLGRHVARFLNAEADVSVAASNRNVLRTDSSELQEVWDWIARIGRTLEADRMSIDGVDYTGQGIHSVVQDMLAARAFNRRFFESNRLASQVSPDSPGDPMLSFPTYSNPHRQLGLVMCGWSFHSTQPSEGDETLEQILKRLEDANEYEKAAGWALFHSSSLSRALESLNRAGDERLKLVATAIAGYSSVPRSAPGADMWANLCRSLSAELENPYLRAIFALIASNADWSIVLQEQGLSLRDRVGIALRFLDDDQLMKYISKLTAEMLALGDISALLLTGYTPTGVDLLQHYIDQTGDIQTATLLMSSGTTGRFQDSRVDEWAETYRSLLDRWQLYHVRARFDIGRQRFLAGFAANIPHPSTTYNANVPPQIYVRCNFCNQAVVNGLSNPNSATKKQPGQNLTGPSSGVAAAATTAAHQTAGNPPGSLVVGPSKQKVQVYDHGMN</sequence>
<evidence type="ECO:0000259" key="2">
    <source>
        <dbReference type="Pfam" id="PF21719"/>
    </source>
</evidence>
<dbReference type="EMBL" id="QEAQ01000145">
    <property type="protein sequence ID" value="TPX54696.1"/>
    <property type="molecule type" value="Genomic_DNA"/>
</dbReference>
<name>A0A507DT40_9FUNG</name>
<feature type="domain" description="MIOS-like alpha-solenoid" evidence="2">
    <location>
        <begin position="589"/>
        <end position="816"/>
    </location>
</feature>
<evidence type="ECO:0000256" key="1">
    <source>
        <dbReference type="SAM" id="MobiDB-lite"/>
    </source>
</evidence>
<feature type="compositionally biased region" description="Polar residues" evidence="1">
    <location>
        <begin position="429"/>
        <end position="441"/>
    </location>
</feature>
<dbReference type="STRING" id="109895.A0A507DT40"/>
<dbReference type="InterPro" id="IPR037593">
    <property type="entry name" value="MIOS/Sea4"/>
</dbReference>
<feature type="compositionally biased region" description="Polar residues" evidence="1">
    <location>
        <begin position="956"/>
        <end position="972"/>
    </location>
</feature>
<dbReference type="Proteomes" id="UP000318582">
    <property type="component" value="Unassembled WGS sequence"/>
</dbReference>
<gene>
    <name evidence="3" type="ORF">PhCBS80983_g05836</name>
</gene>
<dbReference type="InterPro" id="IPR049092">
    <property type="entry name" value="MIOS_a-sol"/>
</dbReference>
<comment type="caution">
    <text evidence="3">The sequence shown here is derived from an EMBL/GenBank/DDBJ whole genome shotgun (WGS) entry which is preliminary data.</text>
</comment>
<dbReference type="PANTHER" id="PTHR16453">
    <property type="entry name" value="WD40 DOMAIN-CONTAINING PROTEIN MIO FAMILY MEMBER"/>
    <property type="match status" value="1"/>
</dbReference>
<dbReference type="GO" id="GO:1904263">
    <property type="term" value="P:positive regulation of TORC1 signaling"/>
    <property type="evidence" value="ECO:0007669"/>
    <property type="project" value="TreeGrafter"/>
</dbReference>
<proteinExistence type="predicted"/>
<dbReference type="Pfam" id="PF21720">
    <property type="entry name" value="MIOS_WD40"/>
    <property type="match status" value="1"/>
</dbReference>
<evidence type="ECO:0000313" key="4">
    <source>
        <dbReference type="Proteomes" id="UP000318582"/>
    </source>
</evidence>
<feature type="region of interest" description="Disordered" evidence="1">
    <location>
        <begin position="956"/>
        <end position="976"/>
    </location>
</feature>
<reference evidence="3 4" key="1">
    <citation type="journal article" date="2019" name="Sci. Rep.">
        <title>Comparative genomics of chytrid fungi reveal insights into the obligate biotrophic and pathogenic lifestyle of Synchytrium endobioticum.</title>
        <authorList>
            <person name="van de Vossenberg B.T.L.H."/>
            <person name="Warris S."/>
            <person name="Nguyen H.D.T."/>
            <person name="van Gent-Pelzer M.P.E."/>
            <person name="Joly D.L."/>
            <person name="van de Geest H.C."/>
            <person name="Bonants P.J.M."/>
            <person name="Smith D.S."/>
            <person name="Levesque C.A."/>
            <person name="van der Lee T.A.J."/>
        </authorList>
    </citation>
    <scope>NUCLEOTIDE SEQUENCE [LARGE SCALE GENOMIC DNA]</scope>
    <source>
        <strain evidence="3 4">CBS 809.83</strain>
    </source>
</reference>
<dbReference type="SUPFAM" id="SSF50978">
    <property type="entry name" value="WD40 repeat-like"/>
    <property type="match status" value="1"/>
</dbReference>
<dbReference type="Pfam" id="PF21719">
    <property type="entry name" value="MIOS_a-sol"/>
    <property type="match status" value="1"/>
</dbReference>
<feature type="compositionally biased region" description="Polar residues" evidence="1">
    <location>
        <begin position="385"/>
        <end position="400"/>
    </location>
</feature>
<keyword evidence="4" id="KW-1185">Reference proteome</keyword>